<proteinExistence type="predicted"/>
<evidence type="ECO:0000313" key="2">
    <source>
        <dbReference type="Proteomes" id="UP000886998"/>
    </source>
</evidence>
<reference evidence="1" key="1">
    <citation type="submission" date="2020-08" db="EMBL/GenBank/DDBJ databases">
        <title>Multicomponent nature underlies the extraordinary mechanical properties of spider dragline silk.</title>
        <authorList>
            <person name="Kono N."/>
            <person name="Nakamura H."/>
            <person name="Mori M."/>
            <person name="Yoshida Y."/>
            <person name="Ohtoshi R."/>
            <person name="Malay A.D."/>
            <person name="Moran D.A.P."/>
            <person name="Tomita M."/>
            <person name="Numata K."/>
            <person name="Arakawa K."/>
        </authorList>
    </citation>
    <scope>NUCLEOTIDE SEQUENCE</scope>
</reference>
<organism evidence="1 2">
    <name type="scientific">Trichonephila inaurata madagascariensis</name>
    <dbReference type="NCBI Taxonomy" id="2747483"/>
    <lineage>
        <taxon>Eukaryota</taxon>
        <taxon>Metazoa</taxon>
        <taxon>Ecdysozoa</taxon>
        <taxon>Arthropoda</taxon>
        <taxon>Chelicerata</taxon>
        <taxon>Arachnida</taxon>
        <taxon>Araneae</taxon>
        <taxon>Araneomorphae</taxon>
        <taxon>Entelegynae</taxon>
        <taxon>Araneoidea</taxon>
        <taxon>Nephilidae</taxon>
        <taxon>Trichonephila</taxon>
        <taxon>Trichonephila inaurata</taxon>
    </lineage>
</organism>
<keyword evidence="2" id="KW-1185">Reference proteome</keyword>
<protein>
    <submittedName>
        <fullName evidence="1">Uncharacterized protein</fullName>
    </submittedName>
</protein>
<dbReference type="AlphaFoldDB" id="A0A8X7CMK2"/>
<dbReference type="EMBL" id="BMAV01017604">
    <property type="protein sequence ID" value="GFY69427.1"/>
    <property type="molecule type" value="Genomic_DNA"/>
</dbReference>
<name>A0A8X7CMK2_9ARAC</name>
<dbReference type="OrthoDB" id="6443817at2759"/>
<accession>A0A8X7CMK2</accession>
<comment type="caution">
    <text evidence="1">The sequence shown here is derived from an EMBL/GenBank/DDBJ whole genome shotgun (WGS) entry which is preliminary data.</text>
</comment>
<gene>
    <name evidence="1" type="ORF">TNIN_21931</name>
</gene>
<sequence length="97" mass="10902">MIISFLIAFEAARYACVMNMEIGASSRVKASGRSKLNRRLYLSLVKVVSRQRFRRSGMATSDLCCCMACVGTSVMRRIRALVTLDEKRCFMISCVCC</sequence>
<evidence type="ECO:0000313" key="1">
    <source>
        <dbReference type="EMBL" id="GFY69427.1"/>
    </source>
</evidence>
<dbReference type="Proteomes" id="UP000886998">
    <property type="component" value="Unassembled WGS sequence"/>
</dbReference>